<gene>
    <name evidence="2" type="ORF">CALMAC_LOCUS5760</name>
</gene>
<feature type="transmembrane region" description="Helical" evidence="1">
    <location>
        <begin position="17"/>
        <end position="39"/>
    </location>
</feature>
<evidence type="ECO:0000256" key="1">
    <source>
        <dbReference type="SAM" id="Phobius"/>
    </source>
</evidence>
<evidence type="ECO:0000313" key="2">
    <source>
        <dbReference type="EMBL" id="VEN42181.1"/>
    </source>
</evidence>
<name>A0A653C2V9_CALMS</name>
<proteinExistence type="predicted"/>
<sequence length="49" mass="5771">MNTNVYKPQTPKQETSVLFLLSILIIRFSVLIFNFRLAVYLPNRKSSRL</sequence>
<keyword evidence="1" id="KW-0812">Transmembrane</keyword>
<keyword evidence="3" id="KW-1185">Reference proteome</keyword>
<evidence type="ECO:0000313" key="3">
    <source>
        <dbReference type="Proteomes" id="UP000410492"/>
    </source>
</evidence>
<keyword evidence="1" id="KW-1133">Transmembrane helix</keyword>
<protein>
    <submittedName>
        <fullName evidence="2">Uncharacterized protein</fullName>
    </submittedName>
</protein>
<dbReference type="EMBL" id="CAACVG010006857">
    <property type="protein sequence ID" value="VEN42181.1"/>
    <property type="molecule type" value="Genomic_DNA"/>
</dbReference>
<dbReference type="Proteomes" id="UP000410492">
    <property type="component" value="Unassembled WGS sequence"/>
</dbReference>
<reference evidence="2 3" key="1">
    <citation type="submission" date="2019-01" db="EMBL/GenBank/DDBJ databases">
        <authorList>
            <person name="Sayadi A."/>
        </authorList>
    </citation>
    <scope>NUCLEOTIDE SEQUENCE [LARGE SCALE GENOMIC DNA]</scope>
</reference>
<dbReference type="AlphaFoldDB" id="A0A653C2V9"/>
<keyword evidence="1" id="KW-0472">Membrane</keyword>
<organism evidence="2 3">
    <name type="scientific">Callosobruchus maculatus</name>
    <name type="common">Southern cowpea weevil</name>
    <name type="synonym">Pulse bruchid</name>
    <dbReference type="NCBI Taxonomy" id="64391"/>
    <lineage>
        <taxon>Eukaryota</taxon>
        <taxon>Metazoa</taxon>
        <taxon>Ecdysozoa</taxon>
        <taxon>Arthropoda</taxon>
        <taxon>Hexapoda</taxon>
        <taxon>Insecta</taxon>
        <taxon>Pterygota</taxon>
        <taxon>Neoptera</taxon>
        <taxon>Endopterygota</taxon>
        <taxon>Coleoptera</taxon>
        <taxon>Polyphaga</taxon>
        <taxon>Cucujiformia</taxon>
        <taxon>Chrysomeloidea</taxon>
        <taxon>Chrysomelidae</taxon>
        <taxon>Bruchinae</taxon>
        <taxon>Bruchini</taxon>
        <taxon>Callosobruchus</taxon>
    </lineage>
</organism>
<accession>A0A653C2V9</accession>